<evidence type="ECO:0000313" key="3">
    <source>
        <dbReference type="Proteomes" id="UP000796880"/>
    </source>
</evidence>
<dbReference type="Proteomes" id="UP000796880">
    <property type="component" value="Unassembled WGS sequence"/>
</dbReference>
<dbReference type="AlphaFoldDB" id="A0A8K0MGT9"/>
<name>A0A8K0MGT9_9ROSA</name>
<organism evidence="2 3">
    <name type="scientific">Rhamnella rubrinervis</name>
    <dbReference type="NCBI Taxonomy" id="2594499"/>
    <lineage>
        <taxon>Eukaryota</taxon>
        <taxon>Viridiplantae</taxon>
        <taxon>Streptophyta</taxon>
        <taxon>Embryophyta</taxon>
        <taxon>Tracheophyta</taxon>
        <taxon>Spermatophyta</taxon>
        <taxon>Magnoliopsida</taxon>
        <taxon>eudicotyledons</taxon>
        <taxon>Gunneridae</taxon>
        <taxon>Pentapetalae</taxon>
        <taxon>rosids</taxon>
        <taxon>fabids</taxon>
        <taxon>Rosales</taxon>
        <taxon>Rhamnaceae</taxon>
        <taxon>rhamnoid group</taxon>
        <taxon>Rhamneae</taxon>
        <taxon>Rhamnella</taxon>
    </lineage>
</organism>
<sequence>MAARPSTSLLLIVLSLLLLVAFSDMAENALGSAKVVARIQVTRSHACSSAKSAVDHVVVFLLAPMETKVFAVATTAGRPRKEDPNALESFRIYFHH</sequence>
<keyword evidence="3" id="KW-1185">Reference proteome</keyword>
<feature type="chain" id="PRO_5035421639" evidence="1">
    <location>
        <begin position="26"/>
        <end position="96"/>
    </location>
</feature>
<accession>A0A8K0MGT9</accession>
<comment type="caution">
    <text evidence="2">The sequence shown here is derived from an EMBL/GenBank/DDBJ whole genome shotgun (WGS) entry which is preliminary data.</text>
</comment>
<feature type="signal peptide" evidence="1">
    <location>
        <begin position="1"/>
        <end position="25"/>
    </location>
</feature>
<gene>
    <name evidence="2" type="ORF">FNV43_RR14899</name>
</gene>
<proteinExistence type="predicted"/>
<dbReference type="EMBL" id="VOIH02000006">
    <property type="protein sequence ID" value="KAF3445205.1"/>
    <property type="molecule type" value="Genomic_DNA"/>
</dbReference>
<evidence type="ECO:0000313" key="2">
    <source>
        <dbReference type="EMBL" id="KAF3445205.1"/>
    </source>
</evidence>
<evidence type="ECO:0000256" key="1">
    <source>
        <dbReference type="SAM" id="SignalP"/>
    </source>
</evidence>
<reference evidence="2" key="1">
    <citation type="submission" date="2020-03" db="EMBL/GenBank/DDBJ databases">
        <title>A high-quality chromosome-level genome assembly of a woody plant with both climbing and erect habits, Rhamnella rubrinervis.</title>
        <authorList>
            <person name="Lu Z."/>
            <person name="Yang Y."/>
            <person name="Zhu X."/>
            <person name="Sun Y."/>
        </authorList>
    </citation>
    <scope>NUCLEOTIDE SEQUENCE</scope>
    <source>
        <strain evidence="2">BYM</strain>
        <tissue evidence="2">Leaf</tissue>
    </source>
</reference>
<dbReference type="OrthoDB" id="1915803at2759"/>
<keyword evidence="1" id="KW-0732">Signal</keyword>
<protein>
    <submittedName>
        <fullName evidence="2">Uncharacterized protein</fullName>
    </submittedName>
</protein>